<dbReference type="EC" id="2.6.1.42" evidence="7"/>
<dbReference type="InterPro" id="IPR001544">
    <property type="entry name" value="Aminotrans_IV"/>
</dbReference>
<dbReference type="Pfam" id="PF01063">
    <property type="entry name" value="Aminotran_4"/>
    <property type="match status" value="1"/>
</dbReference>
<dbReference type="InterPro" id="IPR043131">
    <property type="entry name" value="BCAT-like_N"/>
</dbReference>
<keyword evidence="17" id="KW-1185">Reference proteome</keyword>
<evidence type="ECO:0000256" key="10">
    <source>
        <dbReference type="ARBA" id="ARBA00023304"/>
    </source>
</evidence>
<dbReference type="GO" id="GO:0009082">
    <property type="term" value="P:branched-chain amino acid biosynthetic process"/>
    <property type="evidence" value="ECO:0007669"/>
    <property type="project" value="UniProtKB-KW"/>
</dbReference>
<evidence type="ECO:0000256" key="5">
    <source>
        <dbReference type="ARBA" id="ARBA00005072"/>
    </source>
</evidence>
<reference evidence="16" key="1">
    <citation type="journal article" date="2014" name="Int. J. Syst. Evol. Microbiol.">
        <title>Complete genome sequence of Corynebacterium casei LMG S-19264T (=DSM 44701T), isolated from a smear-ripened cheese.</title>
        <authorList>
            <consortium name="US DOE Joint Genome Institute (JGI-PGF)"/>
            <person name="Walter F."/>
            <person name="Albersmeier A."/>
            <person name="Kalinowski J."/>
            <person name="Ruckert C."/>
        </authorList>
    </citation>
    <scope>NUCLEOTIDE SEQUENCE</scope>
    <source>
        <strain evidence="16">KCTC 23310</strain>
    </source>
</reference>
<dbReference type="GO" id="GO:0004084">
    <property type="term" value="F:branched-chain-amino-acid transaminase activity"/>
    <property type="evidence" value="ECO:0007669"/>
    <property type="project" value="UniProtKB-EC"/>
</dbReference>
<evidence type="ECO:0000313" key="17">
    <source>
        <dbReference type="Proteomes" id="UP000638981"/>
    </source>
</evidence>
<evidence type="ECO:0000256" key="4">
    <source>
        <dbReference type="ARBA" id="ARBA00004931"/>
    </source>
</evidence>
<dbReference type="RefSeq" id="WP_229804859.1">
    <property type="nucleotide sequence ID" value="NZ_BMYJ01000012.1"/>
</dbReference>
<dbReference type="Proteomes" id="UP000638981">
    <property type="component" value="Unassembled WGS sequence"/>
</dbReference>
<dbReference type="InterPro" id="IPR043132">
    <property type="entry name" value="BCAT-like_C"/>
</dbReference>
<accession>A0A918TYS2</accession>
<evidence type="ECO:0000256" key="11">
    <source>
        <dbReference type="ARBA" id="ARBA00048212"/>
    </source>
</evidence>
<gene>
    <name evidence="16" type="ORF">GCM10007315_31820</name>
</gene>
<comment type="function">
    <text evidence="2">Acts on leucine, isoleucine and valine.</text>
</comment>
<evidence type="ECO:0000256" key="7">
    <source>
        <dbReference type="ARBA" id="ARBA00013053"/>
    </source>
</evidence>
<reference evidence="16" key="2">
    <citation type="submission" date="2020-09" db="EMBL/GenBank/DDBJ databases">
        <authorList>
            <person name="Sun Q."/>
            <person name="Kim S."/>
        </authorList>
    </citation>
    <scope>NUCLEOTIDE SEQUENCE</scope>
    <source>
        <strain evidence="16">KCTC 23310</strain>
    </source>
</reference>
<keyword evidence="9 15" id="KW-0663">Pyridoxal phosphate</keyword>
<comment type="catalytic activity">
    <reaction evidence="13">
        <text>L-leucine + 2-oxoglutarate = 4-methyl-2-oxopentanoate + L-glutamate</text>
        <dbReference type="Rhea" id="RHEA:18321"/>
        <dbReference type="ChEBI" id="CHEBI:16810"/>
        <dbReference type="ChEBI" id="CHEBI:17865"/>
        <dbReference type="ChEBI" id="CHEBI:29985"/>
        <dbReference type="ChEBI" id="CHEBI:57427"/>
        <dbReference type="EC" id="2.6.1.42"/>
    </reaction>
</comment>
<sequence length="215" mass="22797">MESAFRDGAFEPGLRLIETLGARGGQLVRLERHLARLEASAGRLGFVFDGAAAEAALRGALSGSDQRLRLTLARDGSVAVTAGALAANPAEWRVAVSEVRLRAEDPWLGVKTTKRRLYDETRAGLVAGLDEVIFANARGEVCEGTISNIFFDRGDGLMTPPLSCGLLPGVLRAEMLDSGACAEGVLRLEDLGQVRRWLGNSLRGLIPASIGMASP</sequence>
<dbReference type="EMBL" id="BMYJ01000012">
    <property type="protein sequence ID" value="GHC64986.1"/>
    <property type="molecule type" value="Genomic_DNA"/>
</dbReference>
<keyword evidence="16" id="KW-0808">Transferase</keyword>
<proteinExistence type="inferred from homology"/>
<evidence type="ECO:0000256" key="2">
    <source>
        <dbReference type="ARBA" id="ARBA00003109"/>
    </source>
</evidence>
<dbReference type="InterPro" id="IPR050571">
    <property type="entry name" value="Class-IV_PLP-Dep_Aminotrnsfr"/>
</dbReference>
<dbReference type="SUPFAM" id="SSF56752">
    <property type="entry name" value="D-aminoacid aminotransferase-like PLP-dependent enzymes"/>
    <property type="match status" value="1"/>
</dbReference>
<organism evidence="16 17">
    <name type="scientific">Neogemmobacter tilapiae</name>
    <dbReference type="NCBI Taxonomy" id="875041"/>
    <lineage>
        <taxon>Bacteria</taxon>
        <taxon>Pseudomonadati</taxon>
        <taxon>Pseudomonadota</taxon>
        <taxon>Alphaproteobacteria</taxon>
        <taxon>Rhodobacterales</taxon>
        <taxon>Paracoccaceae</taxon>
        <taxon>Neogemmobacter</taxon>
    </lineage>
</organism>
<dbReference type="PANTHER" id="PTHR42743:SF11">
    <property type="entry name" value="AMINODEOXYCHORISMATE LYASE"/>
    <property type="match status" value="1"/>
</dbReference>
<dbReference type="PANTHER" id="PTHR42743">
    <property type="entry name" value="AMINO-ACID AMINOTRANSFERASE"/>
    <property type="match status" value="1"/>
</dbReference>
<evidence type="ECO:0000256" key="8">
    <source>
        <dbReference type="ARBA" id="ARBA00014472"/>
    </source>
</evidence>
<evidence type="ECO:0000313" key="16">
    <source>
        <dbReference type="EMBL" id="GHC64986.1"/>
    </source>
</evidence>
<evidence type="ECO:0000256" key="15">
    <source>
        <dbReference type="RuleBase" id="RU004516"/>
    </source>
</evidence>
<keyword evidence="16" id="KW-0032">Aminotransferase</keyword>
<comment type="pathway">
    <text evidence="5">Amino-acid biosynthesis; L-leucine biosynthesis; L-leucine from 3-methyl-2-oxobutanoate: step 4/4.</text>
</comment>
<comment type="pathway">
    <text evidence="3">Amino-acid biosynthesis; L-isoleucine biosynthesis; L-isoleucine from 2-oxobutanoate: step 4/4.</text>
</comment>
<dbReference type="InterPro" id="IPR036038">
    <property type="entry name" value="Aminotransferase-like"/>
</dbReference>
<evidence type="ECO:0000256" key="12">
    <source>
        <dbReference type="ARBA" id="ARBA00048798"/>
    </source>
</evidence>
<comment type="cofactor">
    <cofactor evidence="1 15">
        <name>pyridoxal 5'-phosphate</name>
        <dbReference type="ChEBI" id="CHEBI:597326"/>
    </cofactor>
</comment>
<dbReference type="Gene3D" id="3.20.10.10">
    <property type="entry name" value="D-amino Acid Aminotransferase, subunit A, domain 2"/>
    <property type="match status" value="1"/>
</dbReference>
<evidence type="ECO:0000256" key="1">
    <source>
        <dbReference type="ARBA" id="ARBA00001933"/>
    </source>
</evidence>
<comment type="catalytic activity">
    <reaction evidence="11">
        <text>L-valine + 2-oxoglutarate = 3-methyl-2-oxobutanoate + L-glutamate</text>
        <dbReference type="Rhea" id="RHEA:24813"/>
        <dbReference type="ChEBI" id="CHEBI:11851"/>
        <dbReference type="ChEBI" id="CHEBI:16810"/>
        <dbReference type="ChEBI" id="CHEBI:29985"/>
        <dbReference type="ChEBI" id="CHEBI:57762"/>
        <dbReference type="EC" id="2.6.1.42"/>
    </reaction>
</comment>
<keyword evidence="10" id="KW-0100">Branched-chain amino acid biosynthesis</keyword>
<dbReference type="PROSITE" id="PS00770">
    <property type="entry name" value="AA_TRANSFER_CLASS_4"/>
    <property type="match status" value="1"/>
</dbReference>
<evidence type="ECO:0000256" key="6">
    <source>
        <dbReference type="ARBA" id="ARBA00009320"/>
    </source>
</evidence>
<comment type="caution">
    <text evidence="16">The sequence shown here is derived from an EMBL/GenBank/DDBJ whole genome shotgun (WGS) entry which is preliminary data.</text>
</comment>
<evidence type="ECO:0000256" key="3">
    <source>
        <dbReference type="ARBA" id="ARBA00004824"/>
    </source>
</evidence>
<evidence type="ECO:0000256" key="13">
    <source>
        <dbReference type="ARBA" id="ARBA00049229"/>
    </source>
</evidence>
<dbReference type="NCBIfam" id="NF005729">
    <property type="entry name" value="PRK07546.1-3"/>
    <property type="match status" value="1"/>
</dbReference>
<comment type="similarity">
    <text evidence="6 14">Belongs to the class-IV pyridoxal-phosphate-dependent aminotransferase family.</text>
</comment>
<keyword evidence="10" id="KW-0028">Amino-acid biosynthesis</keyword>
<dbReference type="InterPro" id="IPR018300">
    <property type="entry name" value="Aminotrans_IV_CS"/>
</dbReference>
<dbReference type="Gene3D" id="3.30.470.10">
    <property type="match status" value="1"/>
</dbReference>
<evidence type="ECO:0000256" key="9">
    <source>
        <dbReference type="ARBA" id="ARBA00022898"/>
    </source>
</evidence>
<protein>
    <recommendedName>
        <fullName evidence="8">Probable branched-chain-amino-acid aminotransferase</fullName>
        <ecNumber evidence="7">2.6.1.42</ecNumber>
    </recommendedName>
</protein>
<comment type="catalytic activity">
    <reaction evidence="12">
        <text>L-isoleucine + 2-oxoglutarate = (S)-3-methyl-2-oxopentanoate + L-glutamate</text>
        <dbReference type="Rhea" id="RHEA:24801"/>
        <dbReference type="ChEBI" id="CHEBI:16810"/>
        <dbReference type="ChEBI" id="CHEBI:29985"/>
        <dbReference type="ChEBI" id="CHEBI:35146"/>
        <dbReference type="ChEBI" id="CHEBI:58045"/>
        <dbReference type="EC" id="2.6.1.42"/>
    </reaction>
</comment>
<name>A0A918TYS2_9RHOB</name>
<comment type="pathway">
    <text evidence="4">Amino-acid biosynthesis; L-valine biosynthesis; L-valine from pyruvate: step 4/4.</text>
</comment>
<dbReference type="AlphaFoldDB" id="A0A918TYS2"/>
<evidence type="ECO:0000256" key="14">
    <source>
        <dbReference type="RuleBase" id="RU004106"/>
    </source>
</evidence>